<accession>M5U423</accession>
<protein>
    <submittedName>
        <fullName evidence="1">Uncharacterized protein</fullName>
    </submittedName>
</protein>
<name>M5U423_9BACT</name>
<gene>
    <name evidence="1" type="ORF">RSSM_02527</name>
</gene>
<evidence type="ECO:0000313" key="2">
    <source>
        <dbReference type="Proteomes" id="UP000011885"/>
    </source>
</evidence>
<comment type="caution">
    <text evidence="1">The sequence shown here is derived from an EMBL/GenBank/DDBJ whole genome shotgun (WGS) entry which is preliminary data.</text>
</comment>
<dbReference type="Proteomes" id="UP000011885">
    <property type="component" value="Unassembled WGS sequence"/>
</dbReference>
<dbReference type="AlphaFoldDB" id="M5U423"/>
<dbReference type="PATRIC" id="fig|1263870.3.peg.2687"/>
<organism evidence="1 2">
    <name type="scientific">Rhodopirellula sallentina SM41</name>
    <dbReference type="NCBI Taxonomy" id="1263870"/>
    <lineage>
        <taxon>Bacteria</taxon>
        <taxon>Pseudomonadati</taxon>
        <taxon>Planctomycetota</taxon>
        <taxon>Planctomycetia</taxon>
        <taxon>Pirellulales</taxon>
        <taxon>Pirellulaceae</taxon>
        <taxon>Rhodopirellula</taxon>
    </lineage>
</organism>
<sequence>MPELRCSFSASLADFAEHVAATLYHADPSSLPVGESVLPFTQFPIEWIAIAEELYKSFNKAAVEDLVQTRCVGR</sequence>
<dbReference type="EMBL" id="ANOH01000178">
    <property type="protein sequence ID" value="EMI56029.1"/>
    <property type="molecule type" value="Genomic_DNA"/>
</dbReference>
<proteinExistence type="predicted"/>
<keyword evidence="2" id="KW-1185">Reference proteome</keyword>
<evidence type="ECO:0000313" key="1">
    <source>
        <dbReference type="EMBL" id="EMI56029.1"/>
    </source>
</evidence>
<reference evidence="1 2" key="1">
    <citation type="journal article" date="2013" name="Mar. Genomics">
        <title>Expression of sulfatases in Rhodopirellula baltica and the diversity of sulfatases in the genus Rhodopirellula.</title>
        <authorList>
            <person name="Wegner C.E."/>
            <person name="Richter-Heitmann T."/>
            <person name="Klindworth A."/>
            <person name="Klockow C."/>
            <person name="Richter M."/>
            <person name="Achstetter T."/>
            <person name="Glockner F.O."/>
            <person name="Harder J."/>
        </authorList>
    </citation>
    <scope>NUCLEOTIDE SEQUENCE [LARGE SCALE GENOMIC DNA]</scope>
    <source>
        <strain evidence="1 2">SM41</strain>
    </source>
</reference>